<dbReference type="GO" id="GO:0006355">
    <property type="term" value="P:regulation of DNA-templated transcription"/>
    <property type="evidence" value="ECO:0007669"/>
    <property type="project" value="InterPro"/>
</dbReference>
<evidence type="ECO:0000313" key="2">
    <source>
        <dbReference type="EMBL" id="AKF05157.1"/>
    </source>
</evidence>
<dbReference type="Gene3D" id="1.10.10.10">
    <property type="entry name" value="Winged helix-like DNA-binding domain superfamily/Winged helix DNA-binding domain"/>
    <property type="match status" value="1"/>
</dbReference>
<organism evidence="2 3">
    <name type="scientific">Sandaracinus amylolyticus</name>
    <dbReference type="NCBI Taxonomy" id="927083"/>
    <lineage>
        <taxon>Bacteria</taxon>
        <taxon>Pseudomonadati</taxon>
        <taxon>Myxococcota</taxon>
        <taxon>Polyangia</taxon>
        <taxon>Polyangiales</taxon>
        <taxon>Sandaracinaceae</taxon>
        <taxon>Sandaracinus</taxon>
    </lineage>
</organism>
<dbReference type="SMART" id="SM00421">
    <property type="entry name" value="HTH_LUXR"/>
    <property type="match status" value="1"/>
</dbReference>
<dbReference type="GO" id="GO:0003677">
    <property type="term" value="F:DNA binding"/>
    <property type="evidence" value="ECO:0007669"/>
    <property type="project" value="InterPro"/>
</dbReference>
<dbReference type="InterPro" id="IPR036388">
    <property type="entry name" value="WH-like_DNA-bd_sf"/>
</dbReference>
<name>A0A0F6YGW8_9BACT</name>
<sequence length="216" mass="22930">MSARPLRARPPASRPGIARRVPFAPTTHVVVALGDLGALLPHLGSWSETLHVVATLDAALDALDAIASPAGVVAADASPADAAILDLHAAQLAIPMLLLCSPHAALVTTPRARVVRADENAIERVSALGEFVAAAHCAAGRRAMRFEDACQEWRLTPREAEVLWWTHRGRDCAGIASAMTLADGSVRALLADVRRKIGLRSIPSMVAEVQFRLAQR</sequence>
<dbReference type="AlphaFoldDB" id="A0A0F6YGW8"/>
<reference evidence="2 3" key="1">
    <citation type="submission" date="2015-03" db="EMBL/GenBank/DDBJ databases">
        <title>Genome assembly of Sandaracinus amylolyticus DSM 53668.</title>
        <authorList>
            <person name="Sharma G."/>
            <person name="Subramanian S."/>
        </authorList>
    </citation>
    <scope>NUCLEOTIDE SEQUENCE [LARGE SCALE GENOMIC DNA]</scope>
    <source>
        <strain evidence="2 3">DSM 53668</strain>
    </source>
</reference>
<dbReference type="InterPro" id="IPR016032">
    <property type="entry name" value="Sig_transdc_resp-reg_C-effctor"/>
</dbReference>
<dbReference type="RefSeq" id="WP_053232426.1">
    <property type="nucleotide sequence ID" value="NZ_CP011125.1"/>
</dbReference>
<protein>
    <recommendedName>
        <fullName evidence="1">HTH luxR-type domain-containing protein</fullName>
    </recommendedName>
</protein>
<gene>
    <name evidence="2" type="ORF">DB32_002306</name>
</gene>
<evidence type="ECO:0000259" key="1">
    <source>
        <dbReference type="SMART" id="SM00421"/>
    </source>
</evidence>
<accession>A0A0F6YGW8</accession>
<dbReference type="Proteomes" id="UP000034883">
    <property type="component" value="Chromosome"/>
</dbReference>
<dbReference type="SUPFAM" id="SSF46894">
    <property type="entry name" value="C-terminal effector domain of the bipartite response regulators"/>
    <property type="match status" value="1"/>
</dbReference>
<keyword evidence="3" id="KW-1185">Reference proteome</keyword>
<proteinExistence type="predicted"/>
<feature type="domain" description="HTH luxR-type" evidence="1">
    <location>
        <begin position="152"/>
        <end position="209"/>
    </location>
</feature>
<dbReference type="STRING" id="927083.DB32_002306"/>
<dbReference type="InterPro" id="IPR000792">
    <property type="entry name" value="Tscrpt_reg_LuxR_C"/>
</dbReference>
<dbReference type="EMBL" id="CP011125">
    <property type="protein sequence ID" value="AKF05157.1"/>
    <property type="molecule type" value="Genomic_DNA"/>
</dbReference>
<evidence type="ECO:0000313" key="3">
    <source>
        <dbReference type="Proteomes" id="UP000034883"/>
    </source>
</evidence>
<dbReference type="KEGG" id="samy:DB32_002306"/>
<dbReference type="Pfam" id="PF00196">
    <property type="entry name" value="GerE"/>
    <property type="match status" value="1"/>
</dbReference>